<dbReference type="InterPro" id="IPR011335">
    <property type="entry name" value="Restrct_endonuc-II-like"/>
</dbReference>
<reference evidence="3" key="3">
    <citation type="submission" date="2023-01" db="EMBL/GenBank/DDBJ databases">
        <title>Human gut microbiome strain richness.</title>
        <authorList>
            <person name="Chen-Liaw A."/>
        </authorList>
    </citation>
    <scope>NUCLEOTIDE SEQUENCE</scope>
    <source>
        <strain evidence="3">1001217st1_A9_1001217B_191108</strain>
    </source>
</reference>
<evidence type="ECO:0000313" key="3">
    <source>
        <dbReference type="EMBL" id="MDB8739990.1"/>
    </source>
</evidence>
<sequence length="208" mass="23918">MARKDLQGRDNWQTESGPGGKAGVAEQNLIAVFKEAFKGTDYVISDHPNNLKHLYENVQLSPETLSQIFNPDATTMKNAQRRGWGVSPDFSITNKKTGKILFGEIKRQDGWVEGKDPSAGRGNAHERMCKLFTPGLMKAYRKIGKIDDTSILPFWVVLEGDITRDPKRNREIAFWFDEYEKNFFMWRPNEGGQVLIDHFNKYLKKYLD</sequence>
<accession>A0A8B3BWF5</accession>
<dbReference type="GO" id="GO:0003677">
    <property type="term" value="F:DNA binding"/>
    <property type="evidence" value="ECO:0007669"/>
    <property type="project" value="InterPro"/>
</dbReference>
<dbReference type="GO" id="GO:0009036">
    <property type="term" value="F:type II site-specific deoxyribonuclease activity"/>
    <property type="evidence" value="ECO:0007669"/>
    <property type="project" value="InterPro"/>
</dbReference>
<keyword evidence="4" id="KW-0540">Nuclease</keyword>
<evidence type="ECO:0000313" key="4">
    <source>
        <dbReference type="EMBL" id="RHJ09459.1"/>
    </source>
</evidence>
<dbReference type="EC" id="3.1.21.-" evidence="2"/>
<protein>
    <submittedName>
        <fullName evidence="2 4">Restriction endonuclease</fullName>
        <ecNumber evidence="2">3.1.21.-</ecNumber>
    </submittedName>
</protein>
<dbReference type="EMBL" id="QRLN01000020">
    <property type="protein sequence ID" value="RHJ09459.1"/>
    <property type="molecule type" value="Genomic_DNA"/>
</dbReference>
<reference evidence="4 5" key="1">
    <citation type="submission" date="2018-08" db="EMBL/GenBank/DDBJ databases">
        <title>A genome reference for cultivated species of the human gut microbiota.</title>
        <authorList>
            <person name="Zou Y."/>
            <person name="Xue W."/>
            <person name="Luo G."/>
        </authorList>
    </citation>
    <scope>NUCLEOTIDE SEQUENCE [LARGE SCALE GENOMIC DNA]</scope>
    <source>
        <strain evidence="4 5">AM12-54</strain>
    </source>
</reference>
<reference evidence="2" key="2">
    <citation type="submission" date="2021-10" db="EMBL/GenBank/DDBJ databases">
        <title>Collection of gut derived symbiotic bacterial strains cultured from healthy donors.</title>
        <authorList>
            <person name="Lin H."/>
            <person name="Littmann E."/>
            <person name="Claire K."/>
            <person name="Pamer E."/>
        </authorList>
    </citation>
    <scope>NUCLEOTIDE SEQUENCE</scope>
    <source>
        <strain evidence="2">MSK.23.18</strain>
    </source>
</reference>
<proteinExistence type="predicted"/>
<evidence type="ECO:0000313" key="2">
    <source>
        <dbReference type="EMBL" id="MCB5620141.1"/>
    </source>
</evidence>
<dbReference type="Proteomes" id="UP001211731">
    <property type="component" value="Unassembled WGS sequence"/>
</dbReference>
<gene>
    <name evidence="4" type="ORF">DW142_12770</name>
    <name evidence="2" type="ORF">LIQ08_13420</name>
    <name evidence="3" type="ORF">PNU63_14620</name>
</gene>
<dbReference type="GO" id="GO:0009307">
    <property type="term" value="P:DNA restriction-modification system"/>
    <property type="evidence" value="ECO:0007669"/>
    <property type="project" value="InterPro"/>
</dbReference>
<dbReference type="EMBL" id="JAQMLR010000018">
    <property type="protein sequence ID" value="MDB8739990.1"/>
    <property type="molecule type" value="Genomic_DNA"/>
</dbReference>
<evidence type="ECO:0000313" key="5">
    <source>
        <dbReference type="Proteomes" id="UP000283992"/>
    </source>
</evidence>
<dbReference type="InterPro" id="IPR022725">
    <property type="entry name" value="Restrct_endonuc_II_MunI"/>
</dbReference>
<dbReference type="InterPro" id="IPR011336">
    <property type="entry name" value="Restrct_endonuc_II_EcoRI/MunI"/>
</dbReference>
<dbReference type="RefSeq" id="WP_117636562.1">
    <property type="nucleotide sequence ID" value="NZ_CAXSNP010000033.1"/>
</dbReference>
<organism evidence="4 5">
    <name type="scientific">Mediterraneibacter gnavus</name>
    <name type="common">Ruminococcus gnavus</name>
    <dbReference type="NCBI Taxonomy" id="33038"/>
    <lineage>
        <taxon>Bacteria</taxon>
        <taxon>Bacillati</taxon>
        <taxon>Bacillota</taxon>
        <taxon>Clostridia</taxon>
        <taxon>Lachnospirales</taxon>
        <taxon>Lachnospiraceae</taxon>
        <taxon>Mediterraneibacter</taxon>
    </lineage>
</organism>
<dbReference type="Proteomes" id="UP000283992">
    <property type="component" value="Unassembled WGS sequence"/>
</dbReference>
<keyword evidence="2" id="KW-0378">Hydrolase</keyword>
<dbReference type="Pfam" id="PF11407">
    <property type="entry name" value="RestrictionMunI"/>
    <property type="match status" value="1"/>
</dbReference>
<feature type="region of interest" description="Disordered" evidence="1">
    <location>
        <begin position="1"/>
        <end position="21"/>
    </location>
</feature>
<dbReference type="AlphaFoldDB" id="A0A8B3BWF5"/>
<dbReference type="Gene3D" id="3.40.580.10">
    <property type="entry name" value="Eco RI Endonuclease, subunit A"/>
    <property type="match status" value="1"/>
</dbReference>
<comment type="caution">
    <text evidence="4">The sequence shown here is derived from an EMBL/GenBank/DDBJ whole genome shotgun (WGS) entry which is preliminary data.</text>
</comment>
<name>A0A8B3BWF5_MEDGN</name>
<dbReference type="Proteomes" id="UP001297370">
    <property type="component" value="Unassembled WGS sequence"/>
</dbReference>
<dbReference type="EMBL" id="JAJBOM010000021">
    <property type="protein sequence ID" value="MCB5620141.1"/>
    <property type="molecule type" value="Genomic_DNA"/>
</dbReference>
<evidence type="ECO:0000256" key="1">
    <source>
        <dbReference type="SAM" id="MobiDB-lite"/>
    </source>
</evidence>
<dbReference type="CDD" id="cd22336">
    <property type="entry name" value="MunI-like"/>
    <property type="match status" value="1"/>
</dbReference>
<keyword evidence="4" id="KW-0255">Endonuclease</keyword>
<dbReference type="SUPFAM" id="SSF52980">
    <property type="entry name" value="Restriction endonuclease-like"/>
    <property type="match status" value="1"/>
</dbReference>